<dbReference type="AlphaFoldDB" id="A0A7S0RFU3"/>
<evidence type="ECO:0000256" key="3">
    <source>
        <dbReference type="SAM" id="SignalP"/>
    </source>
</evidence>
<feature type="chain" id="PRO_5031168171" evidence="3">
    <location>
        <begin position="21"/>
        <end position="543"/>
    </location>
</feature>
<gene>
    <name evidence="4" type="ORF">POBO1169_LOCUS12733</name>
</gene>
<dbReference type="PANTHER" id="PTHR36902:SF1">
    <property type="entry name" value="ENRICHED IN SURFACE-LABELED PROTEOME PROTEIN 9"/>
    <property type="match status" value="1"/>
</dbReference>
<dbReference type="PANTHER" id="PTHR36902">
    <property type="entry name" value="ENRICHED IN SURFACE-LABELED PROTEOME PROTEIN 9"/>
    <property type="match status" value="1"/>
</dbReference>
<feature type="transmembrane region" description="Helical" evidence="2">
    <location>
        <begin position="472"/>
        <end position="494"/>
    </location>
</feature>
<proteinExistence type="predicted"/>
<evidence type="ECO:0000313" key="4">
    <source>
        <dbReference type="EMBL" id="CAD8675500.1"/>
    </source>
</evidence>
<keyword evidence="2" id="KW-1133">Transmembrane helix</keyword>
<protein>
    <submittedName>
        <fullName evidence="4">Uncharacterized protein</fullName>
    </submittedName>
</protein>
<organism evidence="4">
    <name type="scientific">Pyramimonas obovata</name>
    <dbReference type="NCBI Taxonomy" id="1411642"/>
    <lineage>
        <taxon>Eukaryota</taxon>
        <taxon>Viridiplantae</taxon>
        <taxon>Chlorophyta</taxon>
        <taxon>Pyramimonadophyceae</taxon>
        <taxon>Pyramimonadales</taxon>
        <taxon>Pyramimonadaceae</taxon>
        <taxon>Pyramimonas</taxon>
        <taxon>Pyramimonas incertae sedis</taxon>
    </lineage>
</organism>
<keyword evidence="3" id="KW-0732">Signal</keyword>
<name>A0A7S0RFU3_9CHLO</name>
<feature type="signal peptide" evidence="3">
    <location>
        <begin position="1"/>
        <end position="20"/>
    </location>
</feature>
<dbReference type="EMBL" id="HBFA01024998">
    <property type="protein sequence ID" value="CAD8675500.1"/>
    <property type="molecule type" value="Transcribed_RNA"/>
</dbReference>
<reference evidence="4" key="1">
    <citation type="submission" date="2021-01" db="EMBL/GenBank/DDBJ databases">
        <authorList>
            <person name="Corre E."/>
            <person name="Pelletier E."/>
            <person name="Niang G."/>
            <person name="Scheremetjew M."/>
            <person name="Finn R."/>
            <person name="Kale V."/>
            <person name="Holt S."/>
            <person name="Cochrane G."/>
            <person name="Meng A."/>
            <person name="Brown T."/>
            <person name="Cohen L."/>
        </authorList>
    </citation>
    <scope>NUCLEOTIDE SEQUENCE</scope>
    <source>
        <strain evidence="4">CCMP722</strain>
    </source>
</reference>
<accession>A0A7S0RFU3</accession>
<keyword evidence="2" id="KW-0472">Membrane</keyword>
<evidence type="ECO:0000256" key="2">
    <source>
        <dbReference type="SAM" id="Phobius"/>
    </source>
</evidence>
<feature type="region of interest" description="Disordered" evidence="1">
    <location>
        <begin position="520"/>
        <end position="543"/>
    </location>
</feature>
<keyword evidence="2" id="KW-0812">Transmembrane</keyword>
<sequence>MSSSMISLLVRLLLIRSAVATTGSLSQGVHRLLDAELLHDGHQFHVYSDCSQAFDFQGMPLVFRGSVEWNRSMLKNEMGNLATQPGSWPNVTRIQVSLEGLEKGNDYSQPGDLLIRNLNAKLYTETCETPLASATFPSLYSDGVFLKTFRPDNGTISGLKNYDRLIDYDDYGSMRMTFNGENVCCDMIATLPQLPLMYSAVIEANFDKGEDNSYSMIRKEYYLPAMGRERLDEHYDDTTKVTIKDFSVNKKFVIVHEDEDGEKQPEGLCYEYHMDAKDMAYETVQHHLQSVAARMSFNHNSAQTLFFGKDSAVEMPREEYHGRGHYVRGINTEMWSHNFSIPDPTSPDFNARNEYRLEHYFPVEDWRTAQSSVHRMLKRVKLTGTHSDGAAVKHTYEYIDMNPYIFDPDRVFNPCIVLEVGFGGNCTCSARELRVLVKDLPDELRHKANHHYKMEDVCKLYGVKLSRGQQGAIAGTAIALWIVGLAMGMGWMHYRSRMKLRNQQSHLRFKNALATDQEMMSVGESDNPWGEEQGGAPVEQSRA</sequence>
<evidence type="ECO:0000256" key="1">
    <source>
        <dbReference type="SAM" id="MobiDB-lite"/>
    </source>
</evidence>